<dbReference type="Proteomes" id="UP000070444">
    <property type="component" value="Unassembled WGS sequence"/>
</dbReference>
<evidence type="ECO:0000256" key="1">
    <source>
        <dbReference type="SAM" id="MobiDB-lite"/>
    </source>
</evidence>
<feature type="signal peptide" evidence="3">
    <location>
        <begin position="1"/>
        <end position="20"/>
    </location>
</feature>
<accession>A0A137P184</accession>
<evidence type="ECO:0000313" key="4">
    <source>
        <dbReference type="EMBL" id="KXN68718.1"/>
    </source>
</evidence>
<name>A0A137P184_CONC2</name>
<protein>
    <recommendedName>
        <fullName evidence="6">Extracellular membrane protein CFEM domain-containing protein</fullName>
    </recommendedName>
</protein>
<feature type="region of interest" description="Disordered" evidence="1">
    <location>
        <begin position="190"/>
        <end position="219"/>
    </location>
</feature>
<dbReference type="AlphaFoldDB" id="A0A137P184"/>
<evidence type="ECO:0000256" key="3">
    <source>
        <dbReference type="SAM" id="SignalP"/>
    </source>
</evidence>
<feature type="compositionally biased region" description="Low complexity" evidence="1">
    <location>
        <begin position="238"/>
        <end position="250"/>
    </location>
</feature>
<keyword evidence="5" id="KW-1185">Reference proteome</keyword>
<evidence type="ECO:0008006" key="6">
    <source>
        <dbReference type="Google" id="ProtNLM"/>
    </source>
</evidence>
<sequence>MKMNFTFIYSISILILSFNSKYIPRNCYSKLQCKSYEYDKNSDNYRSYANCLTLFLDDEEASDKCFCKFYGLNDKQCELYEILGPLRDQCYPLKEVSMIKCLYECSVEIEDNCFKSCSEFYQSMEGTCLAKLANKPNFDVRKSIECANSCNQVTYSEVFDCDYYCKKEVYKALIIKYRKINYLDKPLHSTDLKPSESSSRESSNFSRSESSISGDGNIKNNNSDIINYTNTKYSEDGSSYNGSNHSNSPSKQSNEDISIRIAQVSSSSSTSPQSRPARQSTNLTGNNYLTIFTITLATLLLLLIFNNLLRLY</sequence>
<keyword evidence="2" id="KW-1133">Transmembrane helix</keyword>
<feature type="compositionally biased region" description="Low complexity" evidence="1">
    <location>
        <begin position="195"/>
        <end position="213"/>
    </location>
</feature>
<evidence type="ECO:0000313" key="5">
    <source>
        <dbReference type="Proteomes" id="UP000070444"/>
    </source>
</evidence>
<keyword evidence="3" id="KW-0732">Signal</keyword>
<organism evidence="4 5">
    <name type="scientific">Conidiobolus coronatus (strain ATCC 28846 / CBS 209.66 / NRRL 28638)</name>
    <name type="common">Delacroixia coronata</name>
    <dbReference type="NCBI Taxonomy" id="796925"/>
    <lineage>
        <taxon>Eukaryota</taxon>
        <taxon>Fungi</taxon>
        <taxon>Fungi incertae sedis</taxon>
        <taxon>Zoopagomycota</taxon>
        <taxon>Entomophthoromycotina</taxon>
        <taxon>Entomophthoromycetes</taxon>
        <taxon>Entomophthorales</taxon>
        <taxon>Ancylistaceae</taxon>
        <taxon>Conidiobolus</taxon>
    </lineage>
</organism>
<feature type="transmembrane region" description="Helical" evidence="2">
    <location>
        <begin position="288"/>
        <end position="309"/>
    </location>
</feature>
<gene>
    <name evidence="4" type="ORF">CONCODRAFT_8978</name>
</gene>
<dbReference type="EMBL" id="KQ964564">
    <property type="protein sequence ID" value="KXN68718.1"/>
    <property type="molecule type" value="Genomic_DNA"/>
</dbReference>
<feature type="chain" id="PRO_5007294335" description="Extracellular membrane protein CFEM domain-containing protein" evidence="3">
    <location>
        <begin position="21"/>
        <end position="312"/>
    </location>
</feature>
<proteinExistence type="predicted"/>
<evidence type="ECO:0000256" key="2">
    <source>
        <dbReference type="SAM" id="Phobius"/>
    </source>
</evidence>
<keyword evidence="2" id="KW-0812">Transmembrane</keyword>
<reference evidence="4 5" key="1">
    <citation type="journal article" date="2015" name="Genome Biol. Evol.">
        <title>Phylogenomic analyses indicate that early fungi evolved digesting cell walls of algal ancestors of land plants.</title>
        <authorList>
            <person name="Chang Y."/>
            <person name="Wang S."/>
            <person name="Sekimoto S."/>
            <person name="Aerts A.L."/>
            <person name="Choi C."/>
            <person name="Clum A."/>
            <person name="LaButti K.M."/>
            <person name="Lindquist E.A."/>
            <person name="Yee Ngan C."/>
            <person name="Ohm R.A."/>
            <person name="Salamov A.A."/>
            <person name="Grigoriev I.V."/>
            <person name="Spatafora J.W."/>
            <person name="Berbee M.L."/>
        </authorList>
    </citation>
    <scope>NUCLEOTIDE SEQUENCE [LARGE SCALE GENOMIC DNA]</scope>
    <source>
        <strain evidence="4 5">NRRL 28638</strain>
    </source>
</reference>
<keyword evidence="2" id="KW-0472">Membrane</keyword>
<feature type="region of interest" description="Disordered" evidence="1">
    <location>
        <begin position="236"/>
        <end position="255"/>
    </location>
</feature>